<evidence type="ECO:0000313" key="5">
    <source>
        <dbReference type="EMBL" id="MBW7461032.1"/>
    </source>
</evidence>
<feature type="non-terminal residue" evidence="5">
    <location>
        <position position="1"/>
    </location>
</feature>
<dbReference type="InterPro" id="IPR018484">
    <property type="entry name" value="FGGY_N"/>
</dbReference>
<protein>
    <recommendedName>
        <fullName evidence="4">Carbohydrate kinase FGGY N-terminal domain-containing protein</fullName>
    </recommendedName>
</protein>
<evidence type="ECO:0000256" key="3">
    <source>
        <dbReference type="ARBA" id="ARBA00022777"/>
    </source>
</evidence>
<feature type="non-terminal residue" evidence="5">
    <location>
        <position position="239"/>
    </location>
</feature>
<evidence type="ECO:0000256" key="2">
    <source>
        <dbReference type="ARBA" id="ARBA00022679"/>
    </source>
</evidence>
<comment type="caution">
    <text evidence="5">The sequence shown here is derived from an EMBL/GenBank/DDBJ whole genome shotgun (WGS) entry which is preliminary data.</text>
</comment>
<dbReference type="InterPro" id="IPR043129">
    <property type="entry name" value="ATPase_NBD"/>
</dbReference>
<dbReference type="EMBL" id="JAHZIK010002637">
    <property type="protein sequence ID" value="MBW7461032.1"/>
    <property type="molecule type" value="Genomic_DNA"/>
</dbReference>
<organism evidence="5 6">
    <name type="scientific">Paenibacillus sepulcri</name>
    <dbReference type="NCBI Taxonomy" id="359917"/>
    <lineage>
        <taxon>Bacteria</taxon>
        <taxon>Bacillati</taxon>
        <taxon>Bacillota</taxon>
        <taxon>Bacilli</taxon>
        <taxon>Bacillales</taxon>
        <taxon>Paenibacillaceae</taxon>
        <taxon>Paenibacillus</taxon>
    </lineage>
</organism>
<dbReference type="Gene3D" id="3.30.420.40">
    <property type="match status" value="2"/>
</dbReference>
<dbReference type="PANTHER" id="PTHR43095">
    <property type="entry name" value="SUGAR KINASE"/>
    <property type="match status" value="1"/>
</dbReference>
<reference evidence="5 6" key="1">
    <citation type="submission" date="2021-07" db="EMBL/GenBank/DDBJ databases">
        <title>Paenibacillus radiodurans sp. nov., isolated from the southeastern edge of Tengger Desert.</title>
        <authorList>
            <person name="Zhang G."/>
        </authorList>
    </citation>
    <scope>NUCLEOTIDE SEQUENCE [LARGE SCALE GENOMIC DNA]</scope>
    <source>
        <strain evidence="5 6">CCM 7311</strain>
    </source>
</reference>
<accession>A0ABS7CJB6</accession>
<dbReference type="InterPro" id="IPR050406">
    <property type="entry name" value="FGGY_Carb_Kinase"/>
</dbReference>
<keyword evidence="3" id="KW-0418">Kinase</keyword>
<evidence type="ECO:0000259" key="4">
    <source>
        <dbReference type="Pfam" id="PF00370"/>
    </source>
</evidence>
<proteinExistence type="inferred from homology"/>
<comment type="similarity">
    <text evidence="1">Belongs to the FGGY kinase family.</text>
</comment>
<name>A0ABS7CJB6_9BACL</name>
<sequence>YPVSTGYGLVTHFYNVRSKMVPAQARRLCTIGDYLAMRLCGSSAPVMDASNAASLGLFDLRNREFDRDAVNKTGIDPSILPMLAGNDNPLVGRTGDGKPVFCAIGDNQASFIGAVAKAEDSLLVNVGTGSQISVYSNTYENIAGLDTRPFPGGGYLLVGASLSGGKSYELLERFFREICHAFTGLEMSDSALFEAMNRLAAASLEADEALPLVGTQFYGTRHKPDAAGTITGLNALNMR</sequence>
<keyword evidence="6" id="KW-1185">Reference proteome</keyword>
<evidence type="ECO:0000256" key="1">
    <source>
        <dbReference type="ARBA" id="ARBA00009156"/>
    </source>
</evidence>
<evidence type="ECO:0000313" key="6">
    <source>
        <dbReference type="Proteomes" id="UP001519887"/>
    </source>
</evidence>
<dbReference type="Proteomes" id="UP001519887">
    <property type="component" value="Unassembled WGS sequence"/>
</dbReference>
<dbReference type="Pfam" id="PF00370">
    <property type="entry name" value="FGGY_N"/>
    <property type="match status" value="1"/>
</dbReference>
<gene>
    <name evidence="5" type="ORF">K0U00_43945</name>
</gene>
<feature type="domain" description="Carbohydrate kinase FGGY N-terminal" evidence="4">
    <location>
        <begin position="22"/>
        <end position="85"/>
    </location>
</feature>
<dbReference type="PANTHER" id="PTHR43095:SF5">
    <property type="entry name" value="XYLULOSE KINASE"/>
    <property type="match status" value="1"/>
</dbReference>
<dbReference type="SUPFAM" id="SSF53067">
    <property type="entry name" value="Actin-like ATPase domain"/>
    <property type="match status" value="1"/>
</dbReference>
<keyword evidence="2" id="KW-0808">Transferase</keyword>